<gene>
    <name evidence="2" type="ORF">BJY01DRAFT_108406</name>
</gene>
<dbReference type="EMBL" id="JBFXLU010000284">
    <property type="protein sequence ID" value="KAL2831338.1"/>
    <property type="molecule type" value="Genomic_DNA"/>
</dbReference>
<evidence type="ECO:0000256" key="1">
    <source>
        <dbReference type="SAM" id="MobiDB-lite"/>
    </source>
</evidence>
<accession>A0ABR4IU89</accession>
<reference evidence="2 3" key="1">
    <citation type="submission" date="2024-07" db="EMBL/GenBank/DDBJ databases">
        <title>Section-level genome sequencing and comparative genomics of Aspergillus sections Usti and Cavernicolus.</title>
        <authorList>
            <consortium name="Lawrence Berkeley National Laboratory"/>
            <person name="Nybo J.L."/>
            <person name="Vesth T.C."/>
            <person name="Theobald S."/>
            <person name="Frisvad J.C."/>
            <person name="Larsen T.O."/>
            <person name="Kjaerboelling I."/>
            <person name="Rothschild-Mancinelli K."/>
            <person name="Lyhne E.K."/>
            <person name="Kogle M.E."/>
            <person name="Barry K."/>
            <person name="Clum A."/>
            <person name="Na H."/>
            <person name="Ledsgaard L."/>
            <person name="Lin J."/>
            <person name="Lipzen A."/>
            <person name="Kuo A."/>
            <person name="Riley R."/>
            <person name="Mondo S."/>
            <person name="Labutti K."/>
            <person name="Haridas S."/>
            <person name="Pangalinan J."/>
            <person name="Salamov A.A."/>
            <person name="Simmons B.A."/>
            <person name="Magnuson J.K."/>
            <person name="Chen J."/>
            <person name="Drula E."/>
            <person name="Henrissat B."/>
            <person name="Wiebenga A."/>
            <person name="Lubbers R.J."/>
            <person name="Gomes A.C."/>
            <person name="Makela M.R."/>
            <person name="Stajich J."/>
            <person name="Grigoriev I.V."/>
            <person name="Mortensen U.H."/>
            <person name="De Vries R.P."/>
            <person name="Baker S.E."/>
            <person name="Andersen M.R."/>
        </authorList>
    </citation>
    <scope>NUCLEOTIDE SEQUENCE [LARGE SCALE GENOMIC DNA]</scope>
    <source>
        <strain evidence="2 3">CBS 123904</strain>
    </source>
</reference>
<name>A0ABR4IU89_9EURO</name>
<evidence type="ECO:0000313" key="3">
    <source>
        <dbReference type="Proteomes" id="UP001610446"/>
    </source>
</evidence>
<proteinExistence type="predicted"/>
<evidence type="ECO:0000313" key="2">
    <source>
        <dbReference type="EMBL" id="KAL2831338.1"/>
    </source>
</evidence>
<comment type="caution">
    <text evidence="2">The sequence shown here is derived from an EMBL/GenBank/DDBJ whole genome shotgun (WGS) entry which is preliminary data.</text>
</comment>
<organism evidence="2 3">
    <name type="scientific">Aspergillus pseudoustus</name>
    <dbReference type="NCBI Taxonomy" id="1810923"/>
    <lineage>
        <taxon>Eukaryota</taxon>
        <taxon>Fungi</taxon>
        <taxon>Dikarya</taxon>
        <taxon>Ascomycota</taxon>
        <taxon>Pezizomycotina</taxon>
        <taxon>Eurotiomycetes</taxon>
        <taxon>Eurotiomycetidae</taxon>
        <taxon>Eurotiales</taxon>
        <taxon>Aspergillaceae</taxon>
        <taxon>Aspergillus</taxon>
        <taxon>Aspergillus subgen. Nidulantes</taxon>
    </lineage>
</organism>
<keyword evidence="3" id="KW-1185">Reference proteome</keyword>
<dbReference type="Proteomes" id="UP001610446">
    <property type="component" value="Unassembled WGS sequence"/>
</dbReference>
<protein>
    <submittedName>
        <fullName evidence="2">Uncharacterized protein</fullName>
    </submittedName>
</protein>
<sequence length="158" mass="18636">MFIPYPSWYFPVPGPLPLRVLIEDKKNGTGIIQSHFGDIHNLRAIPIWRLRDTPLRSIYRLYELHLADRYALIGWETEYFFFQSTWKLCEIPDPMGPDPLRYAILASTAEELHEAVNWRLSFGLRRNREHVYRDEESDPLPAFNPRGTPRLDPQSRSN</sequence>
<feature type="region of interest" description="Disordered" evidence="1">
    <location>
        <begin position="135"/>
        <end position="158"/>
    </location>
</feature>